<feature type="non-terminal residue" evidence="1">
    <location>
        <position position="140"/>
    </location>
</feature>
<gene>
    <name evidence="1" type="ORF">PENTCL1PPCAC_13152</name>
</gene>
<dbReference type="Proteomes" id="UP001432027">
    <property type="component" value="Unassembled WGS sequence"/>
</dbReference>
<accession>A0AAV5T9E9</accession>
<evidence type="ECO:0000313" key="1">
    <source>
        <dbReference type="EMBL" id="GMS90977.1"/>
    </source>
</evidence>
<sequence>IFQKPNVDRRYIDVMRFIEAKMILISDKSINDSDIQSVVQNKEKVLIDYESSVTWNGIAWVYEKMRDRHLDLKFFVAKMKNTEDVWAFMESIGNFNRETLGFTPTNAQRVKVRTVNEVIVEEGNLEIFIKGIEANVNGEI</sequence>
<organism evidence="1 2">
    <name type="scientific">Pristionchus entomophagus</name>
    <dbReference type="NCBI Taxonomy" id="358040"/>
    <lineage>
        <taxon>Eukaryota</taxon>
        <taxon>Metazoa</taxon>
        <taxon>Ecdysozoa</taxon>
        <taxon>Nematoda</taxon>
        <taxon>Chromadorea</taxon>
        <taxon>Rhabditida</taxon>
        <taxon>Rhabditina</taxon>
        <taxon>Diplogasteromorpha</taxon>
        <taxon>Diplogasteroidea</taxon>
        <taxon>Neodiplogasteridae</taxon>
        <taxon>Pristionchus</taxon>
    </lineage>
</organism>
<keyword evidence="2" id="KW-1185">Reference proteome</keyword>
<dbReference type="AlphaFoldDB" id="A0AAV5T9E9"/>
<name>A0AAV5T9E9_9BILA</name>
<feature type="non-terminal residue" evidence="1">
    <location>
        <position position="1"/>
    </location>
</feature>
<comment type="caution">
    <text evidence="1">The sequence shown here is derived from an EMBL/GenBank/DDBJ whole genome shotgun (WGS) entry which is preliminary data.</text>
</comment>
<protein>
    <submittedName>
        <fullName evidence="1">Uncharacterized protein</fullName>
    </submittedName>
</protein>
<dbReference type="EMBL" id="BTSX01000003">
    <property type="protein sequence ID" value="GMS90977.1"/>
    <property type="molecule type" value="Genomic_DNA"/>
</dbReference>
<evidence type="ECO:0000313" key="2">
    <source>
        <dbReference type="Proteomes" id="UP001432027"/>
    </source>
</evidence>
<reference evidence="1" key="1">
    <citation type="submission" date="2023-10" db="EMBL/GenBank/DDBJ databases">
        <title>Genome assembly of Pristionchus species.</title>
        <authorList>
            <person name="Yoshida K."/>
            <person name="Sommer R.J."/>
        </authorList>
    </citation>
    <scope>NUCLEOTIDE SEQUENCE</scope>
    <source>
        <strain evidence="1">RS0144</strain>
    </source>
</reference>
<proteinExistence type="predicted"/>